<dbReference type="SUPFAM" id="SSF57667">
    <property type="entry name" value="beta-beta-alpha zinc fingers"/>
    <property type="match status" value="1"/>
</dbReference>
<evidence type="ECO:0000256" key="3">
    <source>
        <dbReference type="ARBA" id="ARBA00022737"/>
    </source>
</evidence>
<keyword evidence="3" id="KW-0677">Repeat</keyword>
<evidence type="ECO:0000259" key="7">
    <source>
        <dbReference type="PROSITE" id="PS50157"/>
    </source>
</evidence>
<dbReference type="Proteomes" id="UP001054837">
    <property type="component" value="Unassembled WGS sequence"/>
</dbReference>
<feature type="domain" description="C2H2-type" evidence="7">
    <location>
        <begin position="4"/>
        <end position="30"/>
    </location>
</feature>
<comment type="similarity">
    <text evidence="1">Belongs to the krueppel C2H2-type zinc-finger protein family.</text>
</comment>
<dbReference type="Gene3D" id="3.30.160.60">
    <property type="entry name" value="Classic Zinc Finger"/>
    <property type="match status" value="1"/>
</dbReference>
<keyword evidence="4 6" id="KW-0863">Zinc-finger</keyword>
<dbReference type="PROSITE" id="PS00028">
    <property type="entry name" value="ZINC_FINGER_C2H2_1"/>
    <property type="match status" value="1"/>
</dbReference>
<keyword evidence="9" id="KW-1185">Reference proteome</keyword>
<evidence type="ECO:0000256" key="5">
    <source>
        <dbReference type="ARBA" id="ARBA00022833"/>
    </source>
</evidence>
<comment type="caution">
    <text evidence="8">The sequence shown here is derived from an EMBL/GenBank/DDBJ whole genome shotgun (WGS) entry which is preliminary data.</text>
</comment>
<evidence type="ECO:0000313" key="8">
    <source>
        <dbReference type="EMBL" id="GIY01201.1"/>
    </source>
</evidence>
<evidence type="ECO:0000256" key="6">
    <source>
        <dbReference type="PROSITE-ProRule" id="PRU00042"/>
    </source>
</evidence>
<evidence type="ECO:0000256" key="4">
    <source>
        <dbReference type="ARBA" id="ARBA00022771"/>
    </source>
</evidence>
<gene>
    <name evidence="8" type="ORF">CDAR_279941</name>
</gene>
<dbReference type="EMBL" id="BPLQ01003541">
    <property type="protein sequence ID" value="GIY01201.1"/>
    <property type="molecule type" value="Genomic_DNA"/>
</dbReference>
<name>A0AAV4PWB8_9ARAC</name>
<organism evidence="8 9">
    <name type="scientific">Caerostris darwini</name>
    <dbReference type="NCBI Taxonomy" id="1538125"/>
    <lineage>
        <taxon>Eukaryota</taxon>
        <taxon>Metazoa</taxon>
        <taxon>Ecdysozoa</taxon>
        <taxon>Arthropoda</taxon>
        <taxon>Chelicerata</taxon>
        <taxon>Arachnida</taxon>
        <taxon>Araneae</taxon>
        <taxon>Araneomorphae</taxon>
        <taxon>Entelegynae</taxon>
        <taxon>Araneoidea</taxon>
        <taxon>Araneidae</taxon>
        <taxon>Caerostris</taxon>
    </lineage>
</organism>
<dbReference type="SMART" id="SM00355">
    <property type="entry name" value="ZnF_C2H2"/>
    <property type="match status" value="1"/>
</dbReference>
<keyword evidence="5" id="KW-0862">Zinc</keyword>
<reference evidence="8 9" key="1">
    <citation type="submission" date="2021-06" db="EMBL/GenBank/DDBJ databases">
        <title>Caerostris darwini draft genome.</title>
        <authorList>
            <person name="Kono N."/>
            <person name="Arakawa K."/>
        </authorList>
    </citation>
    <scope>NUCLEOTIDE SEQUENCE [LARGE SCALE GENOMIC DNA]</scope>
</reference>
<dbReference type="AlphaFoldDB" id="A0AAV4PWB8"/>
<feature type="non-terminal residue" evidence="8">
    <location>
        <position position="1"/>
    </location>
</feature>
<protein>
    <recommendedName>
        <fullName evidence="7">C2H2-type domain-containing protein</fullName>
    </recommendedName>
</protein>
<evidence type="ECO:0000313" key="9">
    <source>
        <dbReference type="Proteomes" id="UP001054837"/>
    </source>
</evidence>
<sequence length="30" mass="3622">GKLYKCTECGQCFPRRDELREHVRRMHTDG</sequence>
<dbReference type="InterPro" id="IPR013087">
    <property type="entry name" value="Znf_C2H2_type"/>
</dbReference>
<dbReference type="PROSITE" id="PS50157">
    <property type="entry name" value="ZINC_FINGER_C2H2_2"/>
    <property type="match status" value="1"/>
</dbReference>
<dbReference type="GO" id="GO:0008270">
    <property type="term" value="F:zinc ion binding"/>
    <property type="evidence" value="ECO:0007669"/>
    <property type="project" value="UniProtKB-KW"/>
</dbReference>
<evidence type="ECO:0000256" key="1">
    <source>
        <dbReference type="ARBA" id="ARBA00006991"/>
    </source>
</evidence>
<dbReference type="InterPro" id="IPR036236">
    <property type="entry name" value="Znf_C2H2_sf"/>
</dbReference>
<keyword evidence="2" id="KW-0479">Metal-binding</keyword>
<dbReference type="Pfam" id="PF00096">
    <property type="entry name" value="zf-C2H2"/>
    <property type="match status" value="1"/>
</dbReference>
<dbReference type="FunFam" id="3.30.160.60:FF:000383">
    <property type="entry name" value="Uncharacterized protein"/>
    <property type="match status" value="1"/>
</dbReference>
<accession>A0AAV4PWB8</accession>
<proteinExistence type="inferred from homology"/>
<evidence type="ECO:0000256" key="2">
    <source>
        <dbReference type="ARBA" id="ARBA00022723"/>
    </source>
</evidence>